<dbReference type="GO" id="GO:0015188">
    <property type="term" value="F:L-isoleucine transmembrane transporter activity"/>
    <property type="evidence" value="ECO:0007669"/>
    <property type="project" value="TreeGrafter"/>
</dbReference>
<evidence type="ECO:0000313" key="6">
    <source>
        <dbReference type="Proteomes" id="UP000183954"/>
    </source>
</evidence>
<keyword evidence="6" id="KW-1185">Reference proteome</keyword>
<dbReference type="InterPro" id="IPR003593">
    <property type="entry name" value="AAA+_ATPase"/>
</dbReference>
<dbReference type="InterPro" id="IPR003439">
    <property type="entry name" value="ABC_transporter-like_ATP-bd"/>
</dbReference>
<gene>
    <name evidence="5" type="ORF">SAMN02746098_03089</name>
</gene>
<dbReference type="AlphaFoldDB" id="A0A1M5ZAT7"/>
<organism evidence="5 6">
    <name type="scientific">Desulfosporosinus lacus DSM 15449</name>
    <dbReference type="NCBI Taxonomy" id="1121420"/>
    <lineage>
        <taxon>Bacteria</taxon>
        <taxon>Bacillati</taxon>
        <taxon>Bacillota</taxon>
        <taxon>Clostridia</taxon>
        <taxon>Eubacteriales</taxon>
        <taxon>Desulfitobacteriaceae</taxon>
        <taxon>Desulfosporosinus</taxon>
    </lineage>
</organism>
<dbReference type="GO" id="GO:0015192">
    <property type="term" value="F:L-phenylalanine transmembrane transporter activity"/>
    <property type="evidence" value="ECO:0007669"/>
    <property type="project" value="TreeGrafter"/>
</dbReference>
<protein>
    <submittedName>
        <fullName evidence="5">Branched-chain amino acid transport system ATP-binding protein</fullName>
    </submittedName>
</protein>
<dbReference type="GO" id="GO:1903806">
    <property type="term" value="P:L-isoleucine import across plasma membrane"/>
    <property type="evidence" value="ECO:0007669"/>
    <property type="project" value="TreeGrafter"/>
</dbReference>
<evidence type="ECO:0000256" key="1">
    <source>
        <dbReference type="ARBA" id="ARBA00022448"/>
    </source>
</evidence>
<dbReference type="RefSeq" id="WP_073030616.1">
    <property type="nucleotide sequence ID" value="NZ_FQXJ01000011.1"/>
</dbReference>
<reference evidence="6" key="1">
    <citation type="submission" date="2016-11" db="EMBL/GenBank/DDBJ databases">
        <authorList>
            <person name="Varghese N."/>
            <person name="Submissions S."/>
        </authorList>
    </citation>
    <scope>NUCLEOTIDE SEQUENCE [LARGE SCALE GENOMIC DNA]</scope>
    <source>
        <strain evidence="6">DSM 15449</strain>
    </source>
</reference>
<dbReference type="GO" id="GO:0042941">
    <property type="term" value="P:D-alanine transmembrane transport"/>
    <property type="evidence" value="ECO:0007669"/>
    <property type="project" value="TreeGrafter"/>
</dbReference>
<dbReference type="SUPFAM" id="SSF52540">
    <property type="entry name" value="P-loop containing nucleoside triphosphate hydrolases"/>
    <property type="match status" value="1"/>
</dbReference>
<evidence type="ECO:0000256" key="3">
    <source>
        <dbReference type="ARBA" id="ARBA00022840"/>
    </source>
</evidence>
<dbReference type="GO" id="GO:0005304">
    <property type="term" value="F:L-valine transmembrane transporter activity"/>
    <property type="evidence" value="ECO:0007669"/>
    <property type="project" value="TreeGrafter"/>
</dbReference>
<dbReference type="CDD" id="cd03219">
    <property type="entry name" value="ABC_Mj1267_LivG_branched"/>
    <property type="match status" value="1"/>
</dbReference>
<evidence type="ECO:0000259" key="4">
    <source>
        <dbReference type="PROSITE" id="PS50893"/>
    </source>
</evidence>
<dbReference type="GO" id="GO:1903805">
    <property type="term" value="P:L-valine import across plasma membrane"/>
    <property type="evidence" value="ECO:0007669"/>
    <property type="project" value="TreeGrafter"/>
</dbReference>
<keyword evidence="1" id="KW-0813">Transport</keyword>
<dbReference type="GO" id="GO:0005886">
    <property type="term" value="C:plasma membrane"/>
    <property type="evidence" value="ECO:0007669"/>
    <property type="project" value="TreeGrafter"/>
</dbReference>
<dbReference type="Proteomes" id="UP000183954">
    <property type="component" value="Unassembled WGS sequence"/>
</dbReference>
<evidence type="ECO:0000313" key="5">
    <source>
        <dbReference type="EMBL" id="SHI21335.1"/>
    </source>
</evidence>
<keyword evidence="2" id="KW-0547">Nucleotide-binding</keyword>
<dbReference type="Gene3D" id="3.40.50.300">
    <property type="entry name" value="P-loop containing nucleotide triphosphate hydrolases"/>
    <property type="match status" value="1"/>
</dbReference>
<dbReference type="InterPro" id="IPR032823">
    <property type="entry name" value="BCA_ABC_TP_C"/>
</dbReference>
<dbReference type="PROSITE" id="PS50893">
    <property type="entry name" value="ABC_TRANSPORTER_2"/>
    <property type="match status" value="1"/>
</dbReference>
<name>A0A1M5ZAT7_9FIRM</name>
<sequence>MILETKDVCKRFGGLKAVNNVSLQVEEGQIYGLIGPNGAGKTTLLNTIAGVHPPEAGKVFFRGQDITGFRADKICHTGMARTFQIVHSFQNMSVLENVMVGSVFGNRRPYSKPAEMAAEMLNFVEFPLSHDTLAGNLNTIQLKRLELARALATNCKLLLLDEVAAGLTPGELIDLTILIRKIRENGTTIIMVEHLMKLIMDVCDRIAVLCFGEKIAEGTPKEIMENEKVLEAYLGAKYVL</sequence>
<dbReference type="GO" id="GO:0015808">
    <property type="term" value="P:L-alanine transport"/>
    <property type="evidence" value="ECO:0007669"/>
    <property type="project" value="TreeGrafter"/>
</dbReference>
<dbReference type="Pfam" id="PF12399">
    <property type="entry name" value="BCA_ABC_TP_C"/>
    <property type="match status" value="1"/>
</dbReference>
<dbReference type="SMART" id="SM00382">
    <property type="entry name" value="AAA"/>
    <property type="match status" value="1"/>
</dbReference>
<dbReference type="PANTHER" id="PTHR45772:SF7">
    <property type="entry name" value="AMINO ACID ABC TRANSPORTER ATP-BINDING PROTEIN"/>
    <property type="match status" value="1"/>
</dbReference>
<dbReference type="OrthoDB" id="9779136at2"/>
<evidence type="ECO:0000256" key="2">
    <source>
        <dbReference type="ARBA" id="ARBA00022741"/>
    </source>
</evidence>
<dbReference type="PANTHER" id="PTHR45772">
    <property type="entry name" value="CONSERVED COMPONENT OF ABC TRANSPORTER FOR NATURAL AMINO ACIDS-RELATED"/>
    <property type="match status" value="1"/>
</dbReference>
<dbReference type="EMBL" id="FQXJ01000011">
    <property type="protein sequence ID" value="SHI21335.1"/>
    <property type="molecule type" value="Genomic_DNA"/>
</dbReference>
<keyword evidence="3 5" id="KW-0067">ATP-binding</keyword>
<dbReference type="GO" id="GO:0016887">
    <property type="term" value="F:ATP hydrolysis activity"/>
    <property type="evidence" value="ECO:0007669"/>
    <property type="project" value="InterPro"/>
</dbReference>
<proteinExistence type="predicted"/>
<dbReference type="Pfam" id="PF00005">
    <property type="entry name" value="ABC_tran"/>
    <property type="match status" value="1"/>
</dbReference>
<feature type="domain" description="ABC transporter" evidence="4">
    <location>
        <begin position="3"/>
        <end position="236"/>
    </location>
</feature>
<dbReference type="InterPro" id="IPR027417">
    <property type="entry name" value="P-loop_NTPase"/>
</dbReference>
<accession>A0A1M5ZAT7</accession>
<dbReference type="GO" id="GO:0005524">
    <property type="term" value="F:ATP binding"/>
    <property type="evidence" value="ECO:0007669"/>
    <property type="project" value="UniProtKB-KW"/>
</dbReference>
<dbReference type="STRING" id="1121420.SAMN02746098_03089"/>
<dbReference type="InterPro" id="IPR051120">
    <property type="entry name" value="ABC_AA/LPS_Transport"/>
</dbReference>